<dbReference type="GO" id="GO:0005886">
    <property type="term" value="C:plasma membrane"/>
    <property type="evidence" value="ECO:0007669"/>
    <property type="project" value="UniProtKB-SubCell"/>
</dbReference>
<feature type="transmembrane region" description="Helical" evidence="5">
    <location>
        <begin position="106"/>
        <end position="126"/>
    </location>
</feature>
<gene>
    <name evidence="7" type="ORF">CSPHI_09265</name>
</gene>
<sequence>MKGRGRPRPLAVVAAVLAALLFVFPVLVSVYTDFQWFGEVGFRGVFSTVWLTRILLFLIVGALVGAVVFLALLAAWRTRPPEDPALDPRSPVAAYRRLAEAGSRTALIGLPVAIGLFGGMIGQSAWRQAQLFLHRRPFGEVDPQFGKDYGFYAFQLPFLRFTVGTLVLAVLIALVLCLLTHYLLGGIRAGNPATGEKMSVSAPARAQLAVWAGAFMLLKAASYWLDRYDLLGNRQETFTGASYTDVNALLPAKIVLLVIAMLVAAAFFAAIFLRNLAIPAMATVLMLVSALVIGVAWPLMVEKFSVDPNRAAKEREYISRNIDATRYFYGLTEDKVTVERDWGVAPEREDDAASAAEGAKSIAADESTMSNIRILDPEVLPATFTQQRQLKNFYGFPEVLTVDRYEIDGRMRDFVVAARELNPQTLQGNQTNWINRHTVYTHGNGFIAAPANRVDEVATEAGSARGGYPIYTVADLFESEDPNGMNLELQQPRIYYGPVIADSDADYAIVGGNGSGSDVEYDADGRNFTYDGSGGVGIGNLFDRAVYATRYQELNILLTDRIGPESKIIFERDPRDRVQKVAPWLTTDTRTYPAVIDGRIKWIVDGYTTLADMPYSQRMSLQETTTDSQNPDGTPRPLPNTEVSYIRNSVKAVVDAYDGTVDLYQFDESDPVLSAWMGVFPGVVKPASAITEDLREHFRYPEDLFKVQRELMAKYHVSDPGVFFTNDAFWSVPNDPTAPEEKKLSQPPYYVVAADPQTGKPSFQLISAFRGLEREFLAAHMTASSDPDDYGRITIRALPTNTQTMGPKQAQDTMMSADEVAQDRTLLEGANVVTNGNLLTLPVGDGEILYVEPIYTKRKGQETAFPKLLRVLVSYRGEVGYGATVAAALKQVGIDPSAATRVAGDPVDGEEAEDAEGAETPAADAGDSGEADRQVDPAARDAAVKKINAALDALQEAQKNGDFAAQGKALADLDAAVAEYRRANGQE</sequence>
<reference evidence="7 8" key="1">
    <citation type="submission" date="2014-08" db="EMBL/GenBank/DDBJ databases">
        <title>Complete genome sequence of Corynebacterium sphenisci CECT 5990(T) (=DSM 44792(T)), isolated from healthy wild penguins.</title>
        <authorList>
            <person name="Ruckert C."/>
            <person name="Albersmeier A."/>
            <person name="Winkler A."/>
            <person name="Kalinowski J."/>
        </authorList>
    </citation>
    <scope>NUCLEOTIDE SEQUENCE [LARGE SCALE GENOMIC DNA]</scope>
    <source>
        <strain evidence="7 8">DSM 44792</strain>
    </source>
</reference>
<dbReference type="KEGG" id="csph:CSPHI_09265"/>
<keyword evidence="8" id="KW-1185">Reference proteome</keyword>
<evidence type="ECO:0000313" key="7">
    <source>
        <dbReference type="EMBL" id="APT91171.1"/>
    </source>
</evidence>
<feature type="transmembrane region" description="Helical" evidence="5">
    <location>
        <begin position="158"/>
        <end position="185"/>
    </location>
</feature>
<accession>A0A1L7CZK1</accession>
<comment type="subcellular location">
    <subcellularLocation>
        <location evidence="5">Cell membrane</location>
        <topology evidence="5">Multi-pass membrane protein</topology>
    </subcellularLocation>
</comment>
<feature type="transmembrane region" description="Helical" evidence="5">
    <location>
        <begin position="54"/>
        <end position="76"/>
    </location>
</feature>
<feature type="compositionally biased region" description="Polar residues" evidence="6">
    <location>
        <begin position="619"/>
        <end position="632"/>
    </location>
</feature>
<dbReference type="HAMAP" id="MF_01600">
    <property type="entry name" value="UPF0182"/>
    <property type="match status" value="1"/>
</dbReference>
<dbReference type="EMBL" id="CP009248">
    <property type="protein sequence ID" value="APT91171.1"/>
    <property type="molecule type" value="Genomic_DNA"/>
</dbReference>
<evidence type="ECO:0000313" key="8">
    <source>
        <dbReference type="Proteomes" id="UP000185469"/>
    </source>
</evidence>
<evidence type="ECO:0000256" key="3">
    <source>
        <dbReference type="ARBA" id="ARBA00022989"/>
    </source>
</evidence>
<dbReference type="RefSeq" id="WP_075692670.1">
    <property type="nucleotide sequence ID" value="NZ_CP009248.1"/>
</dbReference>
<feature type="transmembrane region" description="Helical" evidence="5">
    <location>
        <begin position="254"/>
        <end position="273"/>
    </location>
</feature>
<name>A0A1L7CZK1_9CORY</name>
<keyword evidence="4 5" id="KW-0472">Membrane</keyword>
<proteinExistence type="inferred from homology"/>
<feature type="transmembrane region" description="Helical" evidence="5">
    <location>
        <begin position="206"/>
        <end position="225"/>
    </location>
</feature>
<evidence type="ECO:0000256" key="4">
    <source>
        <dbReference type="ARBA" id="ARBA00023136"/>
    </source>
</evidence>
<dbReference type="OrthoDB" id="9763654at2"/>
<dbReference type="Proteomes" id="UP000185469">
    <property type="component" value="Chromosome"/>
</dbReference>
<protein>
    <recommendedName>
        <fullName evidence="5">UPF0182 protein CSPHI_09265</fullName>
    </recommendedName>
</protein>
<evidence type="ECO:0000256" key="1">
    <source>
        <dbReference type="ARBA" id="ARBA00022475"/>
    </source>
</evidence>
<dbReference type="AlphaFoldDB" id="A0A1L7CZK1"/>
<comment type="similarity">
    <text evidence="5">Belongs to the UPF0182 family.</text>
</comment>
<dbReference type="GO" id="GO:0005576">
    <property type="term" value="C:extracellular region"/>
    <property type="evidence" value="ECO:0007669"/>
    <property type="project" value="TreeGrafter"/>
</dbReference>
<dbReference type="InterPro" id="IPR005372">
    <property type="entry name" value="UPF0182"/>
</dbReference>
<dbReference type="PANTHER" id="PTHR39344">
    <property type="entry name" value="UPF0182 PROTEIN SLL1060"/>
    <property type="match status" value="1"/>
</dbReference>
<feature type="compositionally biased region" description="Basic and acidic residues" evidence="6">
    <location>
        <begin position="930"/>
        <end position="939"/>
    </location>
</feature>
<dbReference type="NCBIfam" id="NF000825">
    <property type="entry name" value="PRK00068.1"/>
    <property type="match status" value="1"/>
</dbReference>
<feature type="region of interest" description="Disordered" evidence="6">
    <location>
        <begin position="899"/>
        <end position="939"/>
    </location>
</feature>
<dbReference type="Pfam" id="PF03699">
    <property type="entry name" value="UPF0182"/>
    <property type="match status" value="1"/>
</dbReference>
<comment type="caution">
    <text evidence="5">Lacks conserved residue(s) required for the propagation of feature annotation.</text>
</comment>
<feature type="compositionally biased region" description="Acidic residues" evidence="6">
    <location>
        <begin position="907"/>
        <end position="917"/>
    </location>
</feature>
<feature type="region of interest" description="Disordered" evidence="6">
    <location>
        <begin position="619"/>
        <end position="640"/>
    </location>
</feature>
<evidence type="ECO:0000256" key="2">
    <source>
        <dbReference type="ARBA" id="ARBA00022692"/>
    </source>
</evidence>
<evidence type="ECO:0000256" key="6">
    <source>
        <dbReference type="SAM" id="MobiDB-lite"/>
    </source>
</evidence>
<evidence type="ECO:0000256" key="5">
    <source>
        <dbReference type="HAMAP-Rule" id="MF_01600"/>
    </source>
</evidence>
<organism evidence="7 8">
    <name type="scientific">Corynebacterium sphenisci DSM 44792</name>
    <dbReference type="NCBI Taxonomy" id="1437874"/>
    <lineage>
        <taxon>Bacteria</taxon>
        <taxon>Bacillati</taxon>
        <taxon>Actinomycetota</taxon>
        <taxon>Actinomycetes</taxon>
        <taxon>Mycobacteriales</taxon>
        <taxon>Corynebacteriaceae</taxon>
        <taxon>Corynebacterium</taxon>
    </lineage>
</organism>
<keyword evidence="2 5" id="KW-0812">Transmembrane</keyword>
<feature type="transmembrane region" description="Helical" evidence="5">
    <location>
        <begin position="280"/>
        <end position="300"/>
    </location>
</feature>
<dbReference type="PANTHER" id="PTHR39344:SF1">
    <property type="entry name" value="UPF0182 PROTEIN SLL1060"/>
    <property type="match status" value="1"/>
</dbReference>
<keyword evidence="3 5" id="KW-1133">Transmembrane helix</keyword>
<keyword evidence="1 5" id="KW-1003">Cell membrane</keyword>